<evidence type="ECO:0000256" key="4">
    <source>
        <dbReference type="ARBA" id="ARBA00022989"/>
    </source>
</evidence>
<evidence type="ECO:0000256" key="5">
    <source>
        <dbReference type="ARBA" id="ARBA00023136"/>
    </source>
</evidence>
<dbReference type="OrthoDB" id="9760224at2"/>
<dbReference type="Pfam" id="PF00884">
    <property type="entry name" value="Sulfatase"/>
    <property type="match status" value="1"/>
</dbReference>
<keyword evidence="4 6" id="KW-1133">Transmembrane helix</keyword>
<comment type="subcellular location">
    <subcellularLocation>
        <location evidence="1">Cell membrane</location>
        <topology evidence="1">Multi-pass membrane protein</topology>
    </subcellularLocation>
</comment>
<dbReference type="EMBL" id="AP019368">
    <property type="protein sequence ID" value="BBH51785.1"/>
    <property type="molecule type" value="Genomic_DNA"/>
</dbReference>
<keyword evidence="2" id="KW-1003">Cell membrane</keyword>
<dbReference type="InterPro" id="IPR017850">
    <property type="entry name" value="Alkaline_phosphatase_core_sf"/>
</dbReference>
<feature type="domain" description="Sulfatase N-terminal" evidence="7">
    <location>
        <begin position="319"/>
        <end position="634"/>
    </location>
</feature>
<dbReference type="InterPro" id="IPR050448">
    <property type="entry name" value="OpgB/LTA_synthase_biosynth"/>
</dbReference>
<feature type="transmembrane region" description="Helical" evidence="6">
    <location>
        <begin position="188"/>
        <end position="204"/>
    </location>
</feature>
<protein>
    <recommendedName>
        <fullName evidence="7">Sulfatase N-terminal domain-containing protein</fullName>
    </recommendedName>
</protein>
<dbReference type="SUPFAM" id="SSF53649">
    <property type="entry name" value="Alkaline phosphatase-like"/>
    <property type="match status" value="1"/>
</dbReference>
<keyword evidence="5 6" id="KW-0472">Membrane</keyword>
<reference evidence="8 9" key="1">
    <citation type="submission" date="2018-12" db="EMBL/GenBank/DDBJ databases">
        <title>Rubrispira sanarue gen. nov., sp., nov., a member of the order Silvanigrellales, isolated from a brackish lake in Hamamatsu Japan.</title>
        <authorList>
            <person name="Maejima Y."/>
            <person name="Iino T."/>
            <person name="Muraguchi Y."/>
            <person name="Fukuda K."/>
            <person name="Nojiri H."/>
            <person name="Ohkuma M."/>
            <person name="Moriuchi R."/>
            <person name="Dohra H."/>
            <person name="Kimbara K."/>
            <person name="Shintani M."/>
        </authorList>
    </citation>
    <scope>NUCLEOTIDE SEQUENCE [LARGE SCALE GENOMIC DNA]</scope>
    <source>
        <strain evidence="8 9">RF1110005</strain>
    </source>
</reference>
<keyword evidence="3 6" id="KW-0812">Transmembrane</keyword>
<sequence length="735" mass="84454">MKMIRKKMLILFNNVNDFLDKEKIFCILFSTFFLALISSFSIIRYFTEKYLGINLLNSTELKVHAIVSGILSDLFVTGIISIIFITFAFAADKFIFNKYIKKVSQRIKVFLFFIVAFFFLYLLSFHIPYVSFYSSLITPFHLKYLIDPAFIDASASSALDSRVLIAFFVPVVLSLLVYVAFKIPTRLKYFKIVFIILLSLMYGAKKLNEELNRSGRVWTPVHLKVNFIENLFSVYIFSKSYAIGDLSNKEYNTLTNYLGKNEELSKIINIKNSSKENELIPSDWENLLLNSSLKAEYHFGKELKEQIQDRIKNNDPLLVWVVIIESFKPEDGKFHYPSSKHTFQPFYDSLSASGISFTNAWTVGGVTRAGQEGSLCGSWVGEFTTAMQELPNINPECLPELLKRKYPEHVFSAFWHGGRFDFDGQGVFWKKHGMDLVISKENFDSNLPKTPWGLSDKVLLRRVAQNLDSITLANQNKIQFHAVLTVTNHDPWHLPKDASVELMEKHKEHLFLPPQITSSYTDEALEEFVHFLKNKKYPHAQAGTYWDNSIIFFVNDHGHAIPSLPYPQNIAWGINAENNLIIAIKKSQANLVINGGIVEKTLQKNSHNNNRIGVKIPNLASQADIYPTILDFFDFKNIYSLSDSLFANKRRWPIMVDLGDYVFAPSPYEVGKGMVWSRKDALNFKSDSMQNSMNYNYYNTARTLFKSSQFLLFNGNIMKNEEKNTDNVALIHDLN</sequence>
<evidence type="ECO:0000256" key="2">
    <source>
        <dbReference type="ARBA" id="ARBA00022475"/>
    </source>
</evidence>
<dbReference type="PANTHER" id="PTHR47371">
    <property type="entry name" value="LIPOTEICHOIC ACID SYNTHASE"/>
    <property type="match status" value="1"/>
</dbReference>
<dbReference type="PANTHER" id="PTHR47371:SF3">
    <property type="entry name" value="PHOSPHOGLYCEROL TRANSFERASE I"/>
    <property type="match status" value="1"/>
</dbReference>
<dbReference type="Proteomes" id="UP000291236">
    <property type="component" value="Chromosome"/>
</dbReference>
<dbReference type="InterPro" id="IPR000917">
    <property type="entry name" value="Sulfatase_N"/>
</dbReference>
<evidence type="ECO:0000256" key="3">
    <source>
        <dbReference type="ARBA" id="ARBA00022692"/>
    </source>
</evidence>
<dbReference type="GO" id="GO:0005886">
    <property type="term" value="C:plasma membrane"/>
    <property type="evidence" value="ECO:0007669"/>
    <property type="project" value="UniProtKB-SubCell"/>
</dbReference>
<accession>A0A4P2VRN2</accession>
<organism evidence="8 9">
    <name type="scientific">Fluviispira sanaruensis</name>
    <dbReference type="NCBI Taxonomy" id="2493639"/>
    <lineage>
        <taxon>Bacteria</taxon>
        <taxon>Pseudomonadati</taxon>
        <taxon>Bdellovibrionota</taxon>
        <taxon>Oligoflexia</taxon>
        <taxon>Silvanigrellales</taxon>
        <taxon>Silvanigrellaceae</taxon>
        <taxon>Fluviispira</taxon>
    </lineage>
</organism>
<feature type="transmembrane region" description="Helical" evidence="6">
    <location>
        <begin position="109"/>
        <end position="129"/>
    </location>
</feature>
<feature type="transmembrane region" description="Helical" evidence="6">
    <location>
        <begin position="66"/>
        <end position="89"/>
    </location>
</feature>
<gene>
    <name evidence="8" type="ORF">JCM31447_02030</name>
</gene>
<proteinExistence type="predicted"/>
<name>A0A4P2VRN2_FLUSA</name>
<dbReference type="KEGG" id="sbf:JCM31447_02030"/>
<feature type="transmembrane region" description="Helical" evidence="6">
    <location>
        <begin position="163"/>
        <end position="181"/>
    </location>
</feature>
<dbReference type="RefSeq" id="WP_130605661.1">
    <property type="nucleotide sequence ID" value="NZ_AP019368.1"/>
</dbReference>
<evidence type="ECO:0000313" key="8">
    <source>
        <dbReference type="EMBL" id="BBH51785.1"/>
    </source>
</evidence>
<evidence type="ECO:0000313" key="9">
    <source>
        <dbReference type="Proteomes" id="UP000291236"/>
    </source>
</evidence>
<evidence type="ECO:0000259" key="7">
    <source>
        <dbReference type="Pfam" id="PF00884"/>
    </source>
</evidence>
<dbReference type="Gene3D" id="3.40.720.10">
    <property type="entry name" value="Alkaline Phosphatase, subunit A"/>
    <property type="match status" value="1"/>
</dbReference>
<dbReference type="AlphaFoldDB" id="A0A4P2VRN2"/>
<feature type="transmembrane region" description="Helical" evidence="6">
    <location>
        <begin position="24"/>
        <end position="46"/>
    </location>
</feature>
<evidence type="ECO:0000256" key="6">
    <source>
        <dbReference type="SAM" id="Phobius"/>
    </source>
</evidence>
<evidence type="ECO:0000256" key="1">
    <source>
        <dbReference type="ARBA" id="ARBA00004651"/>
    </source>
</evidence>
<keyword evidence="9" id="KW-1185">Reference proteome</keyword>